<dbReference type="InterPro" id="IPR006764">
    <property type="entry name" value="SAM_dep_MeTrfase_SAV2177_type"/>
</dbReference>
<dbReference type="GO" id="GO:0008168">
    <property type="term" value="F:methyltransferase activity"/>
    <property type="evidence" value="ECO:0007669"/>
    <property type="project" value="UniProtKB-KW"/>
</dbReference>
<evidence type="ECO:0000313" key="2">
    <source>
        <dbReference type="Proteomes" id="UP001596915"/>
    </source>
</evidence>
<protein>
    <submittedName>
        <fullName evidence="1">SAM-dependent methyltransferase</fullName>
        <ecNumber evidence="1">2.1.1.-</ecNumber>
    </submittedName>
</protein>
<dbReference type="SUPFAM" id="SSF53335">
    <property type="entry name" value="S-adenosyl-L-methionine-dependent methyltransferases"/>
    <property type="match status" value="1"/>
</dbReference>
<comment type="caution">
    <text evidence="1">The sequence shown here is derived from an EMBL/GenBank/DDBJ whole genome shotgun (WGS) entry which is preliminary data.</text>
</comment>
<organism evidence="1 2">
    <name type="scientific">Streptomyces sanglieri</name>
    <dbReference type="NCBI Taxonomy" id="193460"/>
    <lineage>
        <taxon>Bacteria</taxon>
        <taxon>Bacillati</taxon>
        <taxon>Actinomycetota</taxon>
        <taxon>Actinomycetes</taxon>
        <taxon>Kitasatosporales</taxon>
        <taxon>Streptomycetaceae</taxon>
        <taxon>Streptomyces</taxon>
    </lineage>
</organism>
<dbReference type="InterPro" id="IPR029063">
    <property type="entry name" value="SAM-dependent_MTases_sf"/>
</dbReference>
<name>A0ABW2WPM4_9ACTN</name>
<sequence length="262" mass="28468">MNTNPDLEVQIRSGVPHSARVWNYWIGGKDHYPVDQELGDQVIATYPQTRDLARASRAFQARAVRYLAGEAGITQFLDIGTGLPVQNSTHEVAQSIEPKARIVYVDNDPLVLAHARALLTSAPDGVTNYVHANMVDAEQVLQEAAQTLDMTQPIAVMVLSTLGHVDPQSGIDLMRRYMAGTVAGSHLVLCDTVATPQTLAAQEAYASGDTPPYLVRRPEEILASANGMELVAPGFGSISLWRPSPEEEVAEPVDQWGFVARK</sequence>
<keyword evidence="1" id="KW-0808">Transferase</keyword>
<dbReference type="GO" id="GO:0032259">
    <property type="term" value="P:methylation"/>
    <property type="evidence" value="ECO:0007669"/>
    <property type="project" value="UniProtKB-KW"/>
</dbReference>
<keyword evidence="1" id="KW-0489">Methyltransferase</keyword>
<keyword evidence="2" id="KW-1185">Reference proteome</keyword>
<dbReference type="EMBL" id="JBHTGL010000008">
    <property type="protein sequence ID" value="MFD0623387.1"/>
    <property type="molecule type" value="Genomic_DNA"/>
</dbReference>
<proteinExistence type="predicted"/>
<dbReference type="EC" id="2.1.1.-" evidence="1"/>
<evidence type="ECO:0000313" key="1">
    <source>
        <dbReference type="EMBL" id="MFD0623387.1"/>
    </source>
</evidence>
<reference evidence="2" key="1">
    <citation type="journal article" date="2019" name="Int. J. Syst. Evol. Microbiol.">
        <title>The Global Catalogue of Microorganisms (GCM) 10K type strain sequencing project: providing services to taxonomists for standard genome sequencing and annotation.</title>
        <authorList>
            <consortium name="The Broad Institute Genomics Platform"/>
            <consortium name="The Broad Institute Genome Sequencing Center for Infectious Disease"/>
            <person name="Wu L."/>
            <person name="Ma J."/>
        </authorList>
    </citation>
    <scope>NUCLEOTIDE SEQUENCE [LARGE SCALE GENOMIC DNA]</scope>
    <source>
        <strain evidence="2">JCM 12607</strain>
    </source>
</reference>
<gene>
    <name evidence="1" type="ORF">ACFQ2K_11825</name>
</gene>
<dbReference type="PIRSF" id="PIRSF017393">
    <property type="entry name" value="MTase_SAV2177"/>
    <property type="match status" value="1"/>
</dbReference>
<accession>A0ABW2WPM4</accession>
<dbReference type="Gene3D" id="3.40.50.150">
    <property type="entry name" value="Vaccinia Virus protein VP39"/>
    <property type="match status" value="1"/>
</dbReference>
<dbReference type="Pfam" id="PF04672">
    <property type="entry name" value="Methyltransf_19"/>
    <property type="match status" value="1"/>
</dbReference>
<dbReference type="Proteomes" id="UP001596915">
    <property type="component" value="Unassembled WGS sequence"/>
</dbReference>